<accession>A0AAN6MLT4</accession>
<dbReference type="GO" id="GO:0008270">
    <property type="term" value="F:zinc ion binding"/>
    <property type="evidence" value="ECO:0007669"/>
    <property type="project" value="InterPro"/>
</dbReference>
<dbReference type="Pfam" id="PF04082">
    <property type="entry name" value="Fungal_trans"/>
    <property type="match status" value="1"/>
</dbReference>
<comment type="caution">
    <text evidence="9">The sequence shown here is derived from an EMBL/GenBank/DDBJ whole genome shotgun (WGS) entry which is preliminary data.</text>
</comment>
<evidence type="ECO:0000313" key="10">
    <source>
        <dbReference type="Proteomes" id="UP001303889"/>
    </source>
</evidence>
<evidence type="ECO:0000256" key="6">
    <source>
        <dbReference type="SAM" id="Coils"/>
    </source>
</evidence>
<dbReference type="GO" id="GO:0006351">
    <property type="term" value="P:DNA-templated transcription"/>
    <property type="evidence" value="ECO:0007669"/>
    <property type="project" value="InterPro"/>
</dbReference>
<keyword evidence="10" id="KW-1185">Reference proteome</keyword>
<evidence type="ECO:0000256" key="4">
    <source>
        <dbReference type="ARBA" id="ARBA00023163"/>
    </source>
</evidence>
<evidence type="ECO:0000256" key="1">
    <source>
        <dbReference type="ARBA" id="ARBA00004123"/>
    </source>
</evidence>
<organism evidence="9 10">
    <name type="scientific">Staphylotrichum tortipilum</name>
    <dbReference type="NCBI Taxonomy" id="2831512"/>
    <lineage>
        <taxon>Eukaryota</taxon>
        <taxon>Fungi</taxon>
        <taxon>Dikarya</taxon>
        <taxon>Ascomycota</taxon>
        <taxon>Pezizomycotina</taxon>
        <taxon>Sordariomycetes</taxon>
        <taxon>Sordariomycetidae</taxon>
        <taxon>Sordariales</taxon>
        <taxon>Chaetomiaceae</taxon>
        <taxon>Staphylotrichum</taxon>
    </lineage>
</organism>
<name>A0AAN6MLT4_9PEZI</name>
<gene>
    <name evidence="9" type="ORF">C8A05DRAFT_14747</name>
</gene>
<keyword evidence="3" id="KW-0805">Transcription regulation</keyword>
<feature type="region of interest" description="Disordered" evidence="7">
    <location>
        <begin position="359"/>
        <end position="379"/>
    </location>
</feature>
<dbReference type="Proteomes" id="UP001303889">
    <property type="component" value="Unassembled WGS sequence"/>
</dbReference>
<dbReference type="AlphaFoldDB" id="A0AAN6MLT4"/>
<dbReference type="SUPFAM" id="SSF57701">
    <property type="entry name" value="Zn2/Cys6 DNA-binding domain"/>
    <property type="match status" value="1"/>
</dbReference>
<keyword evidence="6" id="KW-0175">Coiled coil</keyword>
<dbReference type="GO" id="GO:0000981">
    <property type="term" value="F:DNA-binding transcription factor activity, RNA polymerase II-specific"/>
    <property type="evidence" value="ECO:0007669"/>
    <property type="project" value="InterPro"/>
</dbReference>
<dbReference type="CDD" id="cd12148">
    <property type="entry name" value="fungal_TF_MHR"/>
    <property type="match status" value="1"/>
</dbReference>
<dbReference type="Pfam" id="PF00172">
    <property type="entry name" value="Zn_clus"/>
    <property type="match status" value="1"/>
</dbReference>
<evidence type="ECO:0000256" key="3">
    <source>
        <dbReference type="ARBA" id="ARBA00023015"/>
    </source>
</evidence>
<dbReference type="InterPro" id="IPR001138">
    <property type="entry name" value="Zn2Cys6_DnaBD"/>
</dbReference>
<dbReference type="InterPro" id="IPR050815">
    <property type="entry name" value="TF_fung"/>
</dbReference>
<dbReference type="Gene3D" id="4.10.240.10">
    <property type="entry name" value="Zn(2)-C6 fungal-type DNA-binding domain"/>
    <property type="match status" value="1"/>
</dbReference>
<evidence type="ECO:0000259" key="8">
    <source>
        <dbReference type="PROSITE" id="PS50048"/>
    </source>
</evidence>
<feature type="region of interest" description="Disordered" evidence="7">
    <location>
        <begin position="1"/>
        <end position="25"/>
    </location>
</feature>
<sequence>MSSASSLNPASQVASPATPGGPSPITPLSSARLSCVSCRDRKQKCDRTLPFCRRCAALSHVCEYPDARKSSKGKRRQVHELEAKLLQLESQIQAIGSKNTSGQRIAIAPSTPAAVVSDGAAPRSYVQPSPSTINGGCPAPMLGEGTHHPSTDWLANSDLESICSQPVSPELRQELNAVYFEKSHYGAPMIHPSRYTSLLRSPPGLQPPPFLQHAVMALGAVADPSYASLVMPLYRRARTLAEADEMDDQHSAVTVAHAQGWLLLANLEAQTGHFSRASLSLGRSIRIAQILNLHQLDRDGQIHGLFQCHLAPPRDWVETEERRRTWWVLYVTDRLVFATTGLPAAIDDRHVHTLLPASEESFESSHEQPPTPTLHSALHSPFPLHPHSRLAARVLAAHLFHRAADLDPSSSSSTPESYWTAHQDLDASLTSLLGRLPPSLRLPANLACQHALLVNILLHTATLCLFKTALRHAGSSKPDPSADFARAQGRGRMLAAASQIAAVLRVAGGEGEVLRNPIVDYAAYLAGLVFLEDWAVTGSAGSKVAVAGLLGVLRAGEERGLVVAGMVAGQLGAEMERLGIATTCGEGGFGEVSVFCVSSFIRFSFVGEGSGGGC</sequence>
<feature type="domain" description="Zn(2)-C6 fungal-type" evidence="8">
    <location>
        <begin position="34"/>
        <end position="64"/>
    </location>
</feature>
<reference evidence="9" key="2">
    <citation type="submission" date="2023-05" db="EMBL/GenBank/DDBJ databases">
        <authorList>
            <consortium name="Lawrence Berkeley National Laboratory"/>
            <person name="Steindorff A."/>
            <person name="Hensen N."/>
            <person name="Bonometti L."/>
            <person name="Westerberg I."/>
            <person name="Brannstrom I.O."/>
            <person name="Guillou S."/>
            <person name="Cros-Aarteil S."/>
            <person name="Calhoun S."/>
            <person name="Haridas S."/>
            <person name="Kuo A."/>
            <person name="Mondo S."/>
            <person name="Pangilinan J."/>
            <person name="Riley R."/>
            <person name="Labutti K."/>
            <person name="Andreopoulos B."/>
            <person name="Lipzen A."/>
            <person name="Chen C."/>
            <person name="Yanf M."/>
            <person name="Daum C."/>
            <person name="Ng V."/>
            <person name="Clum A."/>
            <person name="Ohm R."/>
            <person name="Martin F."/>
            <person name="Silar P."/>
            <person name="Natvig D."/>
            <person name="Lalanne C."/>
            <person name="Gautier V."/>
            <person name="Ament-Velasquez S.L."/>
            <person name="Kruys A."/>
            <person name="Hutchinson M.I."/>
            <person name="Powell A.J."/>
            <person name="Barry K."/>
            <person name="Miller A.N."/>
            <person name="Grigoriev I.V."/>
            <person name="Debuchy R."/>
            <person name="Gladieux P."/>
            <person name="Thoren M.H."/>
            <person name="Johannesson H."/>
        </authorList>
    </citation>
    <scope>NUCLEOTIDE SEQUENCE</scope>
    <source>
        <strain evidence="9">CBS 103.79</strain>
    </source>
</reference>
<evidence type="ECO:0000313" key="9">
    <source>
        <dbReference type="EMBL" id="KAK3903292.1"/>
    </source>
</evidence>
<dbReference type="GO" id="GO:0005634">
    <property type="term" value="C:nucleus"/>
    <property type="evidence" value="ECO:0007669"/>
    <property type="project" value="UniProtKB-SubCell"/>
</dbReference>
<comment type="subcellular location">
    <subcellularLocation>
        <location evidence="1">Nucleus</location>
    </subcellularLocation>
</comment>
<evidence type="ECO:0000256" key="5">
    <source>
        <dbReference type="ARBA" id="ARBA00023242"/>
    </source>
</evidence>
<dbReference type="PANTHER" id="PTHR47338:SF10">
    <property type="entry name" value="TRANSCRIPTION FACTOR DOMAIN-CONTAINING PROTEIN-RELATED"/>
    <property type="match status" value="1"/>
</dbReference>
<reference evidence="9" key="1">
    <citation type="journal article" date="2023" name="Mol. Phylogenet. Evol.">
        <title>Genome-scale phylogeny and comparative genomics of the fungal order Sordariales.</title>
        <authorList>
            <person name="Hensen N."/>
            <person name="Bonometti L."/>
            <person name="Westerberg I."/>
            <person name="Brannstrom I.O."/>
            <person name="Guillou S."/>
            <person name="Cros-Aarteil S."/>
            <person name="Calhoun S."/>
            <person name="Haridas S."/>
            <person name="Kuo A."/>
            <person name="Mondo S."/>
            <person name="Pangilinan J."/>
            <person name="Riley R."/>
            <person name="LaButti K."/>
            <person name="Andreopoulos B."/>
            <person name="Lipzen A."/>
            <person name="Chen C."/>
            <person name="Yan M."/>
            <person name="Daum C."/>
            <person name="Ng V."/>
            <person name="Clum A."/>
            <person name="Steindorff A."/>
            <person name="Ohm R.A."/>
            <person name="Martin F."/>
            <person name="Silar P."/>
            <person name="Natvig D.O."/>
            <person name="Lalanne C."/>
            <person name="Gautier V."/>
            <person name="Ament-Velasquez S.L."/>
            <person name="Kruys A."/>
            <person name="Hutchinson M.I."/>
            <person name="Powell A.J."/>
            <person name="Barry K."/>
            <person name="Miller A.N."/>
            <person name="Grigoriev I.V."/>
            <person name="Debuchy R."/>
            <person name="Gladieux P."/>
            <person name="Hiltunen Thoren M."/>
            <person name="Johannesson H."/>
        </authorList>
    </citation>
    <scope>NUCLEOTIDE SEQUENCE</scope>
    <source>
        <strain evidence="9">CBS 103.79</strain>
    </source>
</reference>
<keyword evidence="5" id="KW-0539">Nucleus</keyword>
<dbReference type="PROSITE" id="PS00463">
    <property type="entry name" value="ZN2_CY6_FUNGAL_1"/>
    <property type="match status" value="1"/>
</dbReference>
<dbReference type="PANTHER" id="PTHR47338">
    <property type="entry name" value="ZN(II)2CYS6 TRANSCRIPTION FACTOR (EUROFUNG)-RELATED"/>
    <property type="match status" value="1"/>
</dbReference>
<dbReference type="InterPro" id="IPR007219">
    <property type="entry name" value="XnlR_reg_dom"/>
</dbReference>
<dbReference type="EMBL" id="MU855457">
    <property type="protein sequence ID" value="KAK3903292.1"/>
    <property type="molecule type" value="Genomic_DNA"/>
</dbReference>
<evidence type="ECO:0000256" key="7">
    <source>
        <dbReference type="SAM" id="MobiDB-lite"/>
    </source>
</evidence>
<dbReference type="SMART" id="SM00906">
    <property type="entry name" value="Fungal_trans"/>
    <property type="match status" value="1"/>
</dbReference>
<dbReference type="PROSITE" id="PS50048">
    <property type="entry name" value="ZN2_CY6_FUNGAL_2"/>
    <property type="match status" value="1"/>
</dbReference>
<feature type="compositionally biased region" description="Polar residues" evidence="7">
    <location>
        <begin position="1"/>
        <end position="15"/>
    </location>
</feature>
<proteinExistence type="predicted"/>
<feature type="coiled-coil region" evidence="6">
    <location>
        <begin position="71"/>
        <end position="98"/>
    </location>
</feature>
<dbReference type="InterPro" id="IPR036864">
    <property type="entry name" value="Zn2-C6_fun-type_DNA-bd_sf"/>
</dbReference>
<dbReference type="SMART" id="SM00066">
    <property type="entry name" value="GAL4"/>
    <property type="match status" value="1"/>
</dbReference>
<keyword evidence="4" id="KW-0804">Transcription</keyword>
<protein>
    <submittedName>
        <fullName evidence="9">Binuclear zinc transcription factor</fullName>
    </submittedName>
</protein>
<dbReference type="GO" id="GO:0003677">
    <property type="term" value="F:DNA binding"/>
    <property type="evidence" value="ECO:0007669"/>
    <property type="project" value="InterPro"/>
</dbReference>
<keyword evidence="2" id="KW-0479">Metal-binding</keyword>
<dbReference type="CDD" id="cd00067">
    <property type="entry name" value="GAL4"/>
    <property type="match status" value="1"/>
</dbReference>
<evidence type="ECO:0000256" key="2">
    <source>
        <dbReference type="ARBA" id="ARBA00022723"/>
    </source>
</evidence>